<organism evidence="2 3">
    <name type="scientific">Rossellomorea vietnamensis</name>
    <dbReference type="NCBI Taxonomy" id="218284"/>
    <lineage>
        <taxon>Bacteria</taxon>
        <taxon>Bacillati</taxon>
        <taxon>Bacillota</taxon>
        <taxon>Bacilli</taxon>
        <taxon>Bacillales</taxon>
        <taxon>Bacillaceae</taxon>
        <taxon>Rossellomorea</taxon>
    </lineage>
</organism>
<feature type="transmembrane region" description="Helical" evidence="1">
    <location>
        <begin position="46"/>
        <end position="70"/>
    </location>
</feature>
<keyword evidence="1" id="KW-1133">Transmembrane helix</keyword>
<sequence length="152" mass="17419">MYTLLKKITLLRKVIVGGFLSIGFLLMVLVNTIILGGKVMLKDYFIAFGLTSIISLLIIAPLWSALSDFISERTTKHYKNKVIMSCLLHLLGGILMLFFITVILDPGSYRSFFLVDVNYSLMILYMFYSMVPALAFWLADRLFLQYINKQIQ</sequence>
<feature type="transmembrane region" description="Helical" evidence="1">
    <location>
        <begin position="82"/>
        <end position="104"/>
    </location>
</feature>
<accession>A0A5D4NHS5</accession>
<feature type="transmembrane region" description="Helical" evidence="1">
    <location>
        <begin position="14"/>
        <end position="34"/>
    </location>
</feature>
<dbReference type="AlphaFoldDB" id="A0A5D4NHS5"/>
<feature type="transmembrane region" description="Helical" evidence="1">
    <location>
        <begin position="119"/>
        <end position="139"/>
    </location>
</feature>
<evidence type="ECO:0000313" key="3">
    <source>
        <dbReference type="Proteomes" id="UP000322267"/>
    </source>
</evidence>
<dbReference type="Proteomes" id="UP000322267">
    <property type="component" value="Unassembled WGS sequence"/>
</dbReference>
<keyword evidence="1" id="KW-0472">Membrane</keyword>
<dbReference type="RefSeq" id="WP_148942299.1">
    <property type="nucleotide sequence ID" value="NZ_VTEI01000024.1"/>
</dbReference>
<reference evidence="2 3" key="1">
    <citation type="submission" date="2019-08" db="EMBL/GenBank/DDBJ databases">
        <title>Bacillus genomes from the desert of Cuatro Cienegas, Coahuila.</title>
        <authorList>
            <person name="Olmedo-Alvarez G."/>
        </authorList>
    </citation>
    <scope>NUCLEOTIDE SEQUENCE [LARGE SCALE GENOMIC DNA]</scope>
    <source>
        <strain evidence="2 3">CH34_1T</strain>
    </source>
</reference>
<name>A0A5D4NHS5_9BACI</name>
<comment type="caution">
    <text evidence="2">The sequence shown here is derived from an EMBL/GenBank/DDBJ whole genome shotgun (WGS) entry which is preliminary data.</text>
</comment>
<gene>
    <name evidence="2" type="ORF">FZC78_22455</name>
</gene>
<dbReference type="EMBL" id="VTEI01000024">
    <property type="protein sequence ID" value="TYS13101.1"/>
    <property type="molecule type" value="Genomic_DNA"/>
</dbReference>
<evidence type="ECO:0000256" key="1">
    <source>
        <dbReference type="SAM" id="Phobius"/>
    </source>
</evidence>
<proteinExistence type="predicted"/>
<protein>
    <submittedName>
        <fullName evidence="2">Uncharacterized protein</fullName>
    </submittedName>
</protein>
<keyword evidence="1" id="KW-0812">Transmembrane</keyword>
<evidence type="ECO:0000313" key="2">
    <source>
        <dbReference type="EMBL" id="TYS13101.1"/>
    </source>
</evidence>